<accession>A0A4P2VP95</accession>
<comment type="pathway">
    <text evidence="1 7 8">Porphyrin-containing compound metabolism; protoporphyrin-IX biosynthesis; coproporphyrinogen-III from 5-aminolevulinate: step 4/4.</text>
</comment>
<keyword evidence="7" id="KW-0963">Cytoplasm</keyword>
<comment type="function">
    <text evidence="7">Catalyzes the decarboxylation of four acetate groups of uroporphyrinogen-III to yield coproporphyrinogen-III.</text>
</comment>
<evidence type="ECO:0000256" key="2">
    <source>
        <dbReference type="ARBA" id="ARBA00009935"/>
    </source>
</evidence>
<dbReference type="NCBIfam" id="TIGR01464">
    <property type="entry name" value="hemE"/>
    <property type="match status" value="1"/>
</dbReference>
<dbReference type="HAMAP" id="MF_00218">
    <property type="entry name" value="URO_D"/>
    <property type="match status" value="1"/>
</dbReference>
<dbReference type="PROSITE" id="PS00906">
    <property type="entry name" value="UROD_1"/>
    <property type="match status" value="1"/>
</dbReference>
<dbReference type="PROSITE" id="PS00907">
    <property type="entry name" value="UROD_2"/>
    <property type="match status" value="1"/>
</dbReference>
<dbReference type="InterPro" id="IPR000257">
    <property type="entry name" value="Uroporphyrinogen_deCOase"/>
</dbReference>
<dbReference type="GO" id="GO:0005829">
    <property type="term" value="C:cytosol"/>
    <property type="evidence" value="ECO:0007669"/>
    <property type="project" value="TreeGrafter"/>
</dbReference>
<evidence type="ECO:0000256" key="6">
    <source>
        <dbReference type="ARBA" id="ARBA00023244"/>
    </source>
</evidence>
<feature type="site" description="Transition state stabilizer" evidence="7">
    <location>
        <position position="72"/>
    </location>
</feature>
<dbReference type="Proteomes" id="UP000291236">
    <property type="component" value="Chromosome"/>
</dbReference>
<evidence type="ECO:0000256" key="3">
    <source>
        <dbReference type="ARBA" id="ARBA00012288"/>
    </source>
</evidence>
<dbReference type="GO" id="GO:0004853">
    <property type="term" value="F:uroporphyrinogen decarboxylase activity"/>
    <property type="evidence" value="ECO:0007669"/>
    <property type="project" value="UniProtKB-UniRule"/>
</dbReference>
<dbReference type="InterPro" id="IPR038071">
    <property type="entry name" value="UROD/MetE-like_sf"/>
</dbReference>
<dbReference type="Pfam" id="PF01208">
    <property type="entry name" value="URO-D"/>
    <property type="match status" value="1"/>
</dbReference>
<comment type="subcellular location">
    <subcellularLocation>
        <location evidence="7">Cytoplasm</location>
    </subcellularLocation>
</comment>
<feature type="binding site" evidence="7">
    <location>
        <position position="154"/>
    </location>
    <ligand>
        <name>substrate</name>
    </ligand>
</feature>
<reference evidence="12 13" key="1">
    <citation type="submission" date="2018-12" db="EMBL/GenBank/DDBJ databases">
        <title>Rubrispira sanarue gen. nov., sp., nov., a member of the order Silvanigrellales, isolated from a brackish lake in Hamamatsu Japan.</title>
        <authorList>
            <person name="Maejima Y."/>
            <person name="Iino T."/>
            <person name="Muraguchi Y."/>
            <person name="Fukuda K."/>
            <person name="Nojiri H."/>
            <person name="Ohkuma M."/>
            <person name="Moriuchi R."/>
            <person name="Dohra H."/>
            <person name="Kimbara K."/>
            <person name="Shintani M."/>
        </authorList>
    </citation>
    <scope>NUCLEOTIDE SEQUENCE [LARGE SCALE GENOMIC DNA]</scope>
    <source>
        <strain evidence="12 13">RF1110005</strain>
    </source>
</reference>
<feature type="binding site" evidence="7">
    <location>
        <position position="325"/>
    </location>
    <ligand>
        <name>substrate</name>
    </ligand>
</feature>
<dbReference type="CDD" id="cd00717">
    <property type="entry name" value="URO-D"/>
    <property type="match status" value="1"/>
</dbReference>
<dbReference type="AlphaFoldDB" id="A0A4P2VP95"/>
<proteinExistence type="inferred from homology"/>
<dbReference type="OrthoDB" id="5288765at2"/>
<keyword evidence="6 7" id="KW-0627">Porphyrin biosynthesis</keyword>
<evidence type="ECO:0000256" key="1">
    <source>
        <dbReference type="ARBA" id="ARBA00004804"/>
    </source>
</evidence>
<organism evidence="12 13">
    <name type="scientific">Fluviispira sanaruensis</name>
    <dbReference type="NCBI Taxonomy" id="2493639"/>
    <lineage>
        <taxon>Bacteria</taxon>
        <taxon>Pseudomonadati</taxon>
        <taxon>Bdellovibrionota</taxon>
        <taxon>Oligoflexia</taxon>
        <taxon>Silvanigrellales</taxon>
        <taxon>Silvanigrellaceae</taxon>
        <taxon>Fluviispira</taxon>
    </lineage>
</organism>
<dbReference type="GO" id="GO:0006782">
    <property type="term" value="P:protoporphyrinogen IX biosynthetic process"/>
    <property type="evidence" value="ECO:0007669"/>
    <property type="project" value="UniProtKB-UniRule"/>
</dbReference>
<feature type="binding site" evidence="7">
    <location>
        <begin position="23"/>
        <end position="27"/>
    </location>
    <ligand>
        <name>substrate</name>
    </ligand>
</feature>
<keyword evidence="4 7" id="KW-0210">Decarboxylase</keyword>
<keyword evidence="5 7" id="KW-0456">Lyase</keyword>
<evidence type="ECO:0000313" key="13">
    <source>
        <dbReference type="Proteomes" id="UP000291236"/>
    </source>
</evidence>
<comment type="caution">
    <text evidence="7">Lacks conserved residue(s) required for the propagation of feature annotation.</text>
</comment>
<comment type="subunit">
    <text evidence="7">Homodimer.</text>
</comment>
<dbReference type="Gene3D" id="3.20.20.210">
    <property type="match status" value="1"/>
</dbReference>
<evidence type="ECO:0000256" key="4">
    <source>
        <dbReference type="ARBA" id="ARBA00022793"/>
    </source>
</evidence>
<name>A0A4P2VP95_FLUSA</name>
<dbReference type="SUPFAM" id="SSF51726">
    <property type="entry name" value="UROD/MetE-like"/>
    <property type="match status" value="1"/>
</dbReference>
<feature type="domain" description="Uroporphyrinogen decarboxylase (URO-D)" evidence="11">
    <location>
        <begin position="142"/>
        <end position="158"/>
    </location>
</feature>
<evidence type="ECO:0000256" key="5">
    <source>
        <dbReference type="ARBA" id="ARBA00023239"/>
    </source>
</evidence>
<evidence type="ECO:0000259" key="11">
    <source>
        <dbReference type="PROSITE" id="PS00907"/>
    </source>
</evidence>
<evidence type="ECO:0000256" key="8">
    <source>
        <dbReference type="RuleBase" id="RU000554"/>
    </source>
</evidence>
<feature type="domain" description="Uroporphyrinogen decarboxylase (URO-D)" evidence="10">
    <location>
        <begin position="18"/>
        <end position="27"/>
    </location>
</feature>
<evidence type="ECO:0000256" key="7">
    <source>
        <dbReference type="HAMAP-Rule" id="MF_00218"/>
    </source>
</evidence>
<protein>
    <recommendedName>
        <fullName evidence="3 7">Uroporphyrinogen decarboxylase</fullName>
        <shortName evidence="7">UPD</shortName>
        <shortName evidence="7">URO-D</shortName>
        <ecNumber evidence="3 7">4.1.1.37</ecNumber>
    </recommendedName>
</protein>
<evidence type="ECO:0000256" key="9">
    <source>
        <dbReference type="RuleBase" id="RU004169"/>
    </source>
</evidence>
<dbReference type="PANTHER" id="PTHR21091:SF169">
    <property type="entry name" value="UROPORPHYRINOGEN DECARBOXYLASE"/>
    <property type="match status" value="1"/>
</dbReference>
<dbReference type="PANTHER" id="PTHR21091">
    <property type="entry name" value="METHYLTETRAHYDROFOLATE:HOMOCYSTEINE METHYLTRANSFERASE RELATED"/>
    <property type="match status" value="1"/>
</dbReference>
<dbReference type="EMBL" id="AP019368">
    <property type="protein sequence ID" value="BBH53549.1"/>
    <property type="molecule type" value="Genomic_DNA"/>
</dbReference>
<feature type="binding site" evidence="7">
    <location>
        <position position="72"/>
    </location>
    <ligand>
        <name>substrate</name>
    </ligand>
</feature>
<gene>
    <name evidence="7" type="primary">hemE</name>
    <name evidence="12" type="ORF">JCM31447_19930</name>
</gene>
<dbReference type="KEGG" id="sbf:JCM31447_19930"/>
<keyword evidence="13" id="KW-1185">Reference proteome</keyword>
<dbReference type="RefSeq" id="WP_130609611.1">
    <property type="nucleotide sequence ID" value="NZ_AP019368.1"/>
</dbReference>
<dbReference type="UniPathway" id="UPA00251">
    <property type="reaction ID" value="UER00321"/>
</dbReference>
<feature type="binding site" evidence="7">
    <location>
        <position position="210"/>
    </location>
    <ligand>
        <name>substrate</name>
    </ligand>
</feature>
<dbReference type="EC" id="4.1.1.37" evidence="3 7"/>
<comment type="similarity">
    <text evidence="2 7 9">Belongs to the uroporphyrinogen decarboxylase family.</text>
</comment>
<dbReference type="InterPro" id="IPR006361">
    <property type="entry name" value="Uroporphyrinogen_deCO2ase_HemE"/>
</dbReference>
<sequence length="348" mass="39429">MSKLLLEAAKGIKTKKTPLWLMRQAGRYLPEYREIRKKHNTLNMFKTPTIAAEITLQPLKRFNLHGAILYADILLIPDAMGLELSFVEKEGPRYAKTIRSSYDLKSILPAAENIEELIEKLSYVGETVERVKPQLSKETTMLGFAGAPFTVASYMIEGGSAKGEFFETKKLMFNEPETFHRLMQLLTNATIAYLKMQIHAGVEAIQLFESWSGALAPDQYREFCLPYTKRIVDEIKPLVPVINFFGQGAGLTEEALSIQSNVYSVDWRQDLYKVSKQFTGSGIALQGNLDPLLLYGPQKLLKEKLIHCLEIGSRHPHGYIFNLGHGCTQHTPVENIEYLVQLVNEFKK</sequence>
<evidence type="ECO:0000313" key="12">
    <source>
        <dbReference type="EMBL" id="BBH53549.1"/>
    </source>
</evidence>
<evidence type="ECO:0000259" key="10">
    <source>
        <dbReference type="PROSITE" id="PS00906"/>
    </source>
</evidence>
<comment type="catalytic activity">
    <reaction evidence="7 8">
        <text>uroporphyrinogen III + 4 H(+) = coproporphyrinogen III + 4 CO2</text>
        <dbReference type="Rhea" id="RHEA:19865"/>
        <dbReference type="ChEBI" id="CHEBI:15378"/>
        <dbReference type="ChEBI" id="CHEBI:16526"/>
        <dbReference type="ChEBI" id="CHEBI:57308"/>
        <dbReference type="ChEBI" id="CHEBI:57309"/>
        <dbReference type="EC" id="4.1.1.37"/>
    </reaction>
</comment>